<dbReference type="EMBL" id="CAJVSB020000231">
    <property type="protein sequence ID" value="CAH2042941.1"/>
    <property type="molecule type" value="Genomic_DNA"/>
</dbReference>
<dbReference type="Proteomes" id="UP000836841">
    <property type="component" value="Unassembled WGS sequence"/>
</dbReference>
<protein>
    <recommendedName>
        <fullName evidence="1">MATH domain-containing protein</fullName>
    </recommendedName>
</protein>
<dbReference type="PANTHER" id="PTHR46162:SF40">
    <property type="entry name" value="TRAF-LIKE FAMILY PROTEIN"/>
    <property type="match status" value="1"/>
</dbReference>
<gene>
    <name evidence="2" type="ORF">TAV2_LOCUS4912</name>
</gene>
<evidence type="ECO:0000313" key="2">
    <source>
        <dbReference type="EMBL" id="CAH2042941.1"/>
    </source>
</evidence>
<dbReference type="AlphaFoldDB" id="A0AAU9RHI2"/>
<dbReference type="PROSITE" id="PS50144">
    <property type="entry name" value="MATH"/>
    <property type="match status" value="2"/>
</dbReference>
<evidence type="ECO:0000259" key="1">
    <source>
        <dbReference type="PROSITE" id="PS50144"/>
    </source>
</evidence>
<accession>A0AAU9RHI2</accession>
<dbReference type="CDD" id="cd00121">
    <property type="entry name" value="MATH"/>
    <property type="match status" value="2"/>
</dbReference>
<dbReference type="PANTHER" id="PTHR46162">
    <property type="entry name" value="TRAF-LIKE FAMILY PROTEIN"/>
    <property type="match status" value="1"/>
</dbReference>
<keyword evidence="3" id="KW-1185">Reference proteome</keyword>
<organism evidence="2 3">
    <name type="scientific">Thlaspi arvense</name>
    <name type="common">Field penny-cress</name>
    <dbReference type="NCBI Taxonomy" id="13288"/>
    <lineage>
        <taxon>Eukaryota</taxon>
        <taxon>Viridiplantae</taxon>
        <taxon>Streptophyta</taxon>
        <taxon>Embryophyta</taxon>
        <taxon>Tracheophyta</taxon>
        <taxon>Spermatophyta</taxon>
        <taxon>Magnoliopsida</taxon>
        <taxon>eudicotyledons</taxon>
        <taxon>Gunneridae</taxon>
        <taxon>Pentapetalae</taxon>
        <taxon>rosids</taxon>
        <taxon>malvids</taxon>
        <taxon>Brassicales</taxon>
        <taxon>Brassicaceae</taxon>
        <taxon>Thlaspideae</taxon>
        <taxon>Thlaspi</taxon>
    </lineage>
</organism>
<dbReference type="SMART" id="SM00061">
    <property type="entry name" value="MATH"/>
    <property type="match status" value="1"/>
</dbReference>
<comment type="caution">
    <text evidence="2">The sequence shown here is derived from an EMBL/GenBank/DDBJ whole genome shotgun (WGS) entry which is preliminary data.</text>
</comment>
<feature type="domain" description="MATH" evidence="1">
    <location>
        <begin position="22"/>
        <end position="157"/>
    </location>
</feature>
<dbReference type="InterPro" id="IPR002083">
    <property type="entry name" value="MATH/TRAF_dom"/>
</dbReference>
<dbReference type="SUPFAM" id="SSF49599">
    <property type="entry name" value="TRAF domain-like"/>
    <property type="match status" value="2"/>
</dbReference>
<dbReference type="Pfam" id="PF22486">
    <property type="entry name" value="MATH_2"/>
    <property type="match status" value="1"/>
</dbReference>
<feature type="domain" description="MATH" evidence="1">
    <location>
        <begin position="177"/>
        <end position="207"/>
    </location>
</feature>
<dbReference type="Gene3D" id="2.60.210.10">
    <property type="entry name" value="Apoptosis, Tumor Necrosis Factor Receptor Associated Protein 2, Chain A"/>
    <property type="match status" value="2"/>
</dbReference>
<name>A0AAU9RHI2_THLAR</name>
<evidence type="ECO:0000313" key="3">
    <source>
        <dbReference type="Proteomes" id="UP000836841"/>
    </source>
</evidence>
<reference evidence="2 3" key="1">
    <citation type="submission" date="2022-03" db="EMBL/GenBank/DDBJ databases">
        <authorList>
            <person name="Nunn A."/>
            <person name="Chopra R."/>
            <person name="Nunn A."/>
            <person name="Contreras Garrido A."/>
        </authorList>
    </citation>
    <scope>NUCLEOTIDE SEQUENCE [LARGE SCALE GENOMIC DNA]</scope>
</reference>
<sequence>MEMQASKNPAIEVLRSIRDLHPAHYLFKIEHFSILLEEDIEKCESDDFEAEGYMWRLSLYPKGNKGRNGDGHISLYLTITDTCHLPPGWEVNAQFRFFIYNHIEDKYLTIEDAKAGTRRFHQMRTEWGFAQLLSLDTFKHPLEGYLFDDSCMFGVEVFDITYAGLGQILSMIREPKNNSFTWTVKNFSSLMNDRVYSEVFEVEGQKW</sequence>
<proteinExistence type="predicted"/>
<dbReference type="InterPro" id="IPR008974">
    <property type="entry name" value="TRAF-like"/>
</dbReference>